<evidence type="ECO:0000313" key="2">
    <source>
        <dbReference type="Proteomes" id="UP001497497"/>
    </source>
</evidence>
<keyword evidence="2" id="KW-1185">Reference proteome</keyword>
<dbReference type="AlphaFoldDB" id="A0AAV2I4I0"/>
<sequence length="119" mass="13680">MNSLAGTFLNITYIKRILFKFINVYNAGRIGPGFLTTQVILMIRPSQLTSYLYGTRMTSHLYSTRRTRHLYGSRMTSHLYGTRMTNHLYGIRMTSHLYGNSVGRYQESPESSSRPAETT</sequence>
<evidence type="ECO:0000313" key="1">
    <source>
        <dbReference type="EMBL" id="CAL1541561.1"/>
    </source>
</evidence>
<gene>
    <name evidence="1" type="ORF">GSLYS_00015167001</name>
</gene>
<reference evidence="1 2" key="1">
    <citation type="submission" date="2024-04" db="EMBL/GenBank/DDBJ databases">
        <authorList>
            <consortium name="Genoscope - CEA"/>
            <person name="William W."/>
        </authorList>
    </citation>
    <scope>NUCLEOTIDE SEQUENCE [LARGE SCALE GENOMIC DNA]</scope>
</reference>
<accession>A0AAV2I4I0</accession>
<name>A0AAV2I4I0_LYMST</name>
<protein>
    <submittedName>
        <fullName evidence="1">Uncharacterized protein</fullName>
    </submittedName>
</protein>
<dbReference type="EMBL" id="CAXITT010000439">
    <property type="protein sequence ID" value="CAL1541561.1"/>
    <property type="molecule type" value="Genomic_DNA"/>
</dbReference>
<dbReference type="Proteomes" id="UP001497497">
    <property type="component" value="Unassembled WGS sequence"/>
</dbReference>
<comment type="caution">
    <text evidence="1">The sequence shown here is derived from an EMBL/GenBank/DDBJ whole genome shotgun (WGS) entry which is preliminary data.</text>
</comment>
<organism evidence="1 2">
    <name type="scientific">Lymnaea stagnalis</name>
    <name type="common">Great pond snail</name>
    <name type="synonym">Helix stagnalis</name>
    <dbReference type="NCBI Taxonomy" id="6523"/>
    <lineage>
        <taxon>Eukaryota</taxon>
        <taxon>Metazoa</taxon>
        <taxon>Spiralia</taxon>
        <taxon>Lophotrochozoa</taxon>
        <taxon>Mollusca</taxon>
        <taxon>Gastropoda</taxon>
        <taxon>Heterobranchia</taxon>
        <taxon>Euthyneura</taxon>
        <taxon>Panpulmonata</taxon>
        <taxon>Hygrophila</taxon>
        <taxon>Lymnaeoidea</taxon>
        <taxon>Lymnaeidae</taxon>
        <taxon>Lymnaea</taxon>
    </lineage>
</organism>
<proteinExistence type="predicted"/>